<keyword evidence="3" id="KW-1185">Reference proteome</keyword>
<dbReference type="CDD" id="cd07067">
    <property type="entry name" value="HP_PGM_like"/>
    <property type="match status" value="1"/>
</dbReference>
<reference evidence="2 3" key="1">
    <citation type="submission" date="2020-07" db="EMBL/GenBank/DDBJ databases">
        <title>Halophilic bacteria isolated from french cheeses.</title>
        <authorList>
            <person name="Kothe C.I."/>
            <person name="Farah-Kraiem B."/>
            <person name="Renault P."/>
            <person name="Dridi B."/>
        </authorList>
    </citation>
    <scope>NUCLEOTIDE SEQUENCE [LARGE SCALE GENOMIC DNA]</scope>
    <source>
        <strain evidence="2 3">FME1</strain>
    </source>
</reference>
<dbReference type="RefSeq" id="WP_096277157.1">
    <property type="nucleotide sequence ID" value="NZ_CBCSBM010000015.1"/>
</dbReference>
<dbReference type="PANTHER" id="PTHR47821:SF2">
    <property type="entry name" value="PHOSPHOGLYCERATE MUTASE FAMILY PROTEIN"/>
    <property type="match status" value="1"/>
</dbReference>
<dbReference type="SUPFAM" id="SSF53254">
    <property type="entry name" value="Phosphoglycerate mutase-like"/>
    <property type="match status" value="1"/>
</dbReference>
<accession>A0ABR9EYI1</accession>
<evidence type="ECO:0000313" key="3">
    <source>
        <dbReference type="Proteomes" id="UP001645039"/>
    </source>
</evidence>
<feature type="region of interest" description="Disordered" evidence="1">
    <location>
        <begin position="180"/>
        <end position="199"/>
    </location>
</feature>
<proteinExistence type="predicted"/>
<sequence>MSNTLQSLSDHWRNRYLLMRHGHSQANQQGLIISSPERGVADFGLSEHGEQQLAQVVVDWQWPRPTRVIHSDFLRTTQTAARVAAAFGLALSVDTRLRERHFGELDGQGDEHYPRVWALDAQDAEHQQHQIEAVSSVAERMQAVIREWEQKVSGETILLVSHGDPLQILLTALAEKPLSQHRQQTPLMPASITPLGAHK</sequence>
<dbReference type="Pfam" id="PF00300">
    <property type="entry name" value="His_Phos_1"/>
    <property type="match status" value="1"/>
</dbReference>
<dbReference type="PIRSF" id="PIRSF000709">
    <property type="entry name" value="6PFK_2-Ptase"/>
    <property type="match status" value="1"/>
</dbReference>
<dbReference type="InterPro" id="IPR029033">
    <property type="entry name" value="His_PPase_superfam"/>
</dbReference>
<evidence type="ECO:0000313" key="2">
    <source>
        <dbReference type="EMBL" id="MBE0398929.1"/>
    </source>
</evidence>
<gene>
    <name evidence="2" type="ORF">EI168_02240</name>
</gene>
<dbReference type="InterPro" id="IPR013078">
    <property type="entry name" value="His_Pase_superF_clade-1"/>
</dbReference>
<name>A0ABR9EYI1_9GAMM</name>
<dbReference type="SMART" id="SM00855">
    <property type="entry name" value="PGAM"/>
    <property type="match status" value="1"/>
</dbReference>
<dbReference type="Proteomes" id="UP001645039">
    <property type="component" value="Unassembled WGS sequence"/>
</dbReference>
<dbReference type="PANTHER" id="PTHR47821">
    <property type="entry name" value="PHOSPHOGLYCERATE MUTASE FAMILY PROTEIN"/>
    <property type="match status" value="1"/>
</dbReference>
<organism evidence="2 3">
    <name type="scientific">Halomonas casei</name>
    <dbReference type="NCBI Taxonomy" id="2742613"/>
    <lineage>
        <taxon>Bacteria</taxon>
        <taxon>Pseudomonadati</taxon>
        <taxon>Pseudomonadota</taxon>
        <taxon>Gammaproteobacteria</taxon>
        <taxon>Oceanospirillales</taxon>
        <taxon>Halomonadaceae</taxon>
        <taxon>Halomonas</taxon>
    </lineage>
</organism>
<dbReference type="Gene3D" id="3.40.50.1240">
    <property type="entry name" value="Phosphoglycerate mutase-like"/>
    <property type="match status" value="1"/>
</dbReference>
<protein>
    <submittedName>
        <fullName evidence="2">Histidine phosphatase family protein</fullName>
    </submittedName>
</protein>
<evidence type="ECO:0000256" key="1">
    <source>
        <dbReference type="SAM" id="MobiDB-lite"/>
    </source>
</evidence>
<dbReference type="EMBL" id="RRZD01000001">
    <property type="protein sequence ID" value="MBE0398929.1"/>
    <property type="molecule type" value="Genomic_DNA"/>
</dbReference>
<comment type="caution">
    <text evidence="2">The sequence shown here is derived from an EMBL/GenBank/DDBJ whole genome shotgun (WGS) entry which is preliminary data.</text>
</comment>